<accession>A0ABR2QMJ9</accession>
<comment type="caution">
    <text evidence="1">The sequence shown here is derived from an EMBL/GenBank/DDBJ whole genome shotgun (WGS) entry which is preliminary data.</text>
</comment>
<proteinExistence type="predicted"/>
<evidence type="ECO:0000313" key="1">
    <source>
        <dbReference type="EMBL" id="KAK9001883.1"/>
    </source>
</evidence>
<keyword evidence="2" id="KW-1185">Reference proteome</keyword>
<reference evidence="1 2" key="1">
    <citation type="journal article" date="2024" name="G3 (Bethesda)">
        <title>Genome assembly of Hibiscus sabdariffa L. provides insights into metabolisms of medicinal natural products.</title>
        <authorList>
            <person name="Kim T."/>
        </authorList>
    </citation>
    <scope>NUCLEOTIDE SEQUENCE [LARGE SCALE GENOMIC DNA]</scope>
    <source>
        <strain evidence="1">TK-2024</strain>
        <tissue evidence="1">Old leaves</tissue>
    </source>
</reference>
<evidence type="ECO:0000313" key="2">
    <source>
        <dbReference type="Proteomes" id="UP001396334"/>
    </source>
</evidence>
<organism evidence="1 2">
    <name type="scientific">Hibiscus sabdariffa</name>
    <name type="common">roselle</name>
    <dbReference type="NCBI Taxonomy" id="183260"/>
    <lineage>
        <taxon>Eukaryota</taxon>
        <taxon>Viridiplantae</taxon>
        <taxon>Streptophyta</taxon>
        <taxon>Embryophyta</taxon>
        <taxon>Tracheophyta</taxon>
        <taxon>Spermatophyta</taxon>
        <taxon>Magnoliopsida</taxon>
        <taxon>eudicotyledons</taxon>
        <taxon>Gunneridae</taxon>
        <taxon>Pentapetalae</taxon>
        <taxon>rosids</taxon>
        <taxon>malvids</taxon>
        <taxon>Malvales</taxon>
        <taxon>Malvaceae</taxon>
        <taxon>Malvoideae</taxon>
        <taxon>Hibiscus</taxon>
    </lineage>
</organism>
<sequence>MHGRHETTSTIGGEPWTMVEASFVSMKVGEPCVNCRKGICYTGIVLSMPLLQIRISAIVCTGISMPCLLVLSFCPVAHPTSLLIASLGVGIYDSWENKNNFGF</sequence>
<protein>
    <submittedName>
        <fullName evidence="1">Uncharacterized protein</fullName>
    </submittedName>
</protein>
<name>A0ABR2QMJ9_9ROSI</name>
<dbReference type="EMBL" id="JBBPBN010000035">
    <property type="protein sequence ID" value="KAK9001883.1"/>
    <property type="molecule type" value="Genomic_DNA"/>
</dbReference>
<dbReference type="Proteomes" id="UP001396334">
    <property type="component" value="Unassembled WGS sequence"/>
</dbReference>
<gene>
    <name evidence="1" type="ORF">V6N11_024581</name>
</gene>